<evidence type="ECO:0000313" key="4">
    <source>
        <dbReference type="Proteomes" id="UP000005240"/>
    </source>
</evidence>
<feature type="compositionally biased region" description="Low complexity" evidence="1">
    <location>
        <begin position="340"/>
        <end position="356"/>
    </location>
</feature>
<feature type="region of interest" description="Disordered" evidence="1">
    <location>
        <begin position="94"/>
        <end position="141"/>
    </location>
</feature>
<feature type="compositionally biased region" description="Pro residues" evidence="1">
    <location>
        <begin position="9"/>
        <end position="20"/>
    </location>
</feature>
<feature type="compositionally biased region" description="Polar residues" evidence="1">
    <location>
        <begin position="273"/>
        <end position="283"/>
    </location>
</feature>
<dbReference type="Proteomes" id="UP000005240">
    <property type="component" value="Unassembled WGS sequence"/>
</dbReference>
<feature type="region of interest" description="Disordered" evidence="1">
    <location>
        <begin position="1"/>
        <end position="74"/>
    </location>
</feature>
<evidence type="ECO:0000256" key="1">
    <source>
        <dbReference type="SAM" id="MobiDB-lite"/>
    </source>
</evidence>
<reference evidence="3 4" key="3">
    <citation type="journal article" date="2017" name="G3 (Bethesda)">
        <title>Comparative analysis highlights variable genome content of wheat rusts and divergence of the mating loci.</title>
        <authorList>
            <person name="Cuomo C.A."/>
            <person name="Bakkeren G."/>
            <person name="Khalil H.B."/>
            <person name="Panwar V."/>
            <person name="Joly D."/>
            <person name="Linning R."/>
            <person name="Sakthikumar S."/>
            <person name="Song X."/>
            <person name="Adiconis X."/>
            <person name="Fan L."/>
            <person name="Goldberg J.M."/>
            <person name="Levin J.Z."/>
            <person name="Young S."/>
            <person name="Zeng Q."/>
            <person name="Anikster Y."/>
            <person name="Bruce M."/>
            <person name="Wang M."/>
            <person name="Yin C."/>
            <person name="McCallum B."/>
            <person name="Szabo L.J."/>
            <person name="Hulbert S."/>
            <person name="Chen X."/>
            <person name="Fellers J.P."/>
        </authorList>
    </citation>
    <scope>NUCLEOTIDE SEQUENCE</scope>
    <source>
        <strain evidence="3">isolate 1-1 / race 1 (BBBD)</strain>
        <strain evidence="4">Isolate 1-1 / race 1 (BBBD)</strain>
    </source>
</reference>
<name>A0A0C4FBL5_PUCT1</name>
<proteinExistence type="predicted"/>
<evidence type="ECO:0000313" key="3">
    <source>
        <dbReference type="EnsemblFungi" id="PTTG_10614-t43_1-p1"/>
    </source>
</evidence>
<sequence length="369" mass="38235">MDDPCSSKSPPPSCPPPTATPRPSAFLSEISSSTPSATHSSEPSRSKKPAAKPPGPSYSSDSSRSPCFPSISTNDSYPPSETFHVCPAPPILTIAPSAHRPSPKPIPISPSGPASAASLPPPKASYAGKISSTPSSACSSKPVLPLVNSTVRSPLPFPLVTPSSPPHLCIPETTFASLPVISPPAPALPISPLSTSNLTSPTPAMPPLLSTPSKEARFSYSVPSSPSLSSCPAVLPVPNLPESPQASASAPILREVTSSQVSSTTPLSKSSTLNVLPQPSSPETAHIGGLSLTEDTIAPEFSMTTQFYNDNLDKYLKLLAEFNAHDLSDGEVRVEPPNPSATNLPNPSPTSTATPLTKKKKKKKKNNNN</sequence>
<feature type="compositionally biased region" description="Basic residues" evidence="1">
    <location>
        <begin position="357"/>
        <end position="369"/>
    </location>
</feature>
<reference evidence="2" key="2">
    <citation type="submission" date="2016-05" db="EMBL/GenBank/DDBJ databases">
        <title>Comparative analysis highlights variable genome content of wheat rusts and divergence of the mating loci.</title>
        <authorList>
            <person name="Cuomo C.A."/>
            <person name="Bakkeren G."/>
            <person name="Szabo L."/>
            <person name="Khalil H."/>
            <person name="Joly D."/>
            <person name="Goldberg J."/>
            <person name="Young S."/>
            <person name="Zeng Q."/>
            <person name="Fellers J."/>
        </authorList>
    </citation>
    <scope>NUCLEOTIDE SEQUENCE [LARGE SCALE GENOMIC DNA]</scope>
    <source>
        <strain evidence="2">1-1 BBBD Race 1</strain>
    </source>
</reference>
<feature type="compositionally biased region" description="Low complexity" evidence="1">
    <location>
        <begin position="57"/>
        <end position="72"/>
    </location>
</feature>
<accession>A0A0C4FBL5</accession>
<feature type="compositionally biased region" description="Low complexity" evidence="1">
    <location>
        <begin position="131"/>
        <end position="140"/>
    </location>
</feature>
<reference evidence="3" key="4">
    <citation type="submission" date="2025-05" db="UniProtKB">
        <authorList>
            <consortium name="EnsemblFungi"/>
        </authorList>
    </citation>
    <scope>IDENTIFICATION</scope>
    <source>
        <strain evidence="3">isolate 1-1 / race 1 (BBBD)</strain>
    </source>
</reference>
<dbReference type="OMA" id="LCIPETT"/>
<feature type="compositionally biased region" description="Low complexity" evidence="1">
    <location>
        <begin position="21"/>
        <end position="43"/>
    </location>
</feature>
<organism evidence="2">
    <name type="scientific">Puccinia triticina (isolate 1-1 / race 1 (BBBD))</name>
    <name type="common">Brown leaf rust fungus</name>
    <dbReference type="NCBI Taxonomy" id="630390"/>
    <lineage>
        <taxon>Eukaryota</taxon>
        <taxon>Fungi</taxon>
        <taxon>Dikarya</taxon>
        <taxon>Basidiomycota</taxon>
        <taxon>Pucciniomycotina</taxon>
        <taxon>Pucciniomycetes</taxon>
        <taxon>Pucciniales</taxon>
        <taxon>Pucciniaceae</taxon>
        <taxon>Puccinia</taxon>
    </lineage>
</organism>
<evidence type="ECO:0000313" key="2">
    <source>
        <dbReference type="EMBL" id="OAV92235.1"/>
    </source>
</evidence>
<feature type="region of interest" description="Disordered" evidence="1">
    <location>
        <begin position="329"/>
        <end position="369"/>
    </location>
</feature>
<protein>
    <submittedName>
        <fullName evidence="2 3">Uncharacterized protein</fullName>
    </submittedName>
</protein>
<feature type="region of interest" description="Disordered" evidence="1">
    <location>
        <begin position="257"/>
        <end position="287"/>
    </location>
</feature>
<feature type="compositionally biased region" description="Low complexity" evidence="1">
    <location>
        <begin position="257"/>
        <end position="272"/>
    </location>
</feature>
<reference evidence="2" key="1">
    <citation type="submission" date="2009-11" db="EMBL/GenBank/DDBJ databases">
        <authorList>
            <consortium name="The Broad Institute Genome Sequencing Platform"/>
            <person name="Ward D."/>
            <person name="Feldgarden M."/>
            <person name="Earl A."/>
            <person name="Young S.K."/>
            <person name="Zeng Q."/>
            <person name="Koehrsen M."/>
            <person name="Alvarado L."/>
            <person name="Berlin A."/>
            <person name="Bochicchio J."/>
            <person name="Borenstein D."/>
            <person name="Chapman S.B."/>
            <person name="Chen Z."/>
            <person name="Engels R."/>
            <person name="Freedman E."/>
            <person name="Gellesch M."/>
            <person name="Goldberg J."/>
            <person name="Griggs A."/>
            <person name="Gujja S."/>
            <person name="Heilman E."/>
            <person name="Heiman D."/>
            <person name="Hepburn T."/>
            <person name="Howarth C."/>
            <person name="Jen D."/>
            <person name="Larson L."/>
            <person name="Lewis B."/>
            <person name="Mehta T."/>
            <person name="Park D."/>
            <person name="Pearson M."/>
            <person name="Roberts A."/>
            <person name="Saif S."/>
            <person name="Shea T."/>
            <person name="Shenoy N."/>
            <person name="Sisk P."/>
            <person name="Stolte C."/>
            <person name="Sykes S."/>
            <person name="Thomson T."/>
            <person name="Walk T."/>
            <person name="White J."/>
            <person name="Yandava C."/>
            <person name="Izard J."/>
            <person name="Baranova O.V."/>
            <person name="Blanton J.M."/>
            <person name="Tanner A.C."/>
            <person name="Dewhirst F.E."/>
            <person name="Haas B."/>
            <person name="Nusbaum C."/>
            <person name="Birren B."/>
        </authorList>
    </citation>
    <scope>NUCLEOTIDE SEQUENCE [LARGE SCALE GENOMIC DNA]</scope>
    <source>
        <strain evidence="2">1-1 BBBD Race 1</strain>
    </source>
</reference>
<dbReference type="EMBL" id="ADAS02000067">
    <property type="protein sequence ID" value="OAV92235.1"/>
    <property type="molecule type" value="Genomic_DNA"/>
</dbReference>
<dbReference type="AlphaFoldDB" id="A0A0C4FBL5"/>
<dbReference type="VEuPathDB" id="FungiDB:PTTG_10614"/>
<gene>
    <name evidence="2" type="ORF">PTTG_10614</name>
</gene>
<keyword evidence="4" id="KW-1185">Reference proteome</keyword>
<dbReference type="EnsemblFungi" id="PTTG_10614-t43_1">
    <property type="protein sequence ID" value="PTTG_10614-t43_1-p1"/>
    <property type="gene ID" value="PTTG_10614"/>
</dbReference>